<name>H5XZC4_9FIRM</name>
<dbReference type="Gene3D" id="3.40.50.20">
    <property type="match status" value="1"/>
</dbReference>
<dbReference type="AlphaFoldDB" id="H5XZC4"/>
<evidence type="ECO:0000313" key="4">
    <source>
        <dbReference type="Proteomes" id="UP000005104"/>
    </source>
</evidence>
<proteinExistence type="predicted"/>
<dbReference type="CDD" id="cd03360">
    <property type="entry name" value="LbH_AT_putative"/>
    <property type="match status" value="1"/>
</dbReference>
<dbReference type="SUPFAM" id="SSF51161">
    <property type="entry name" value="Trimeric LpxA-like enzymes"/>
    <property type="match status" value="1"/>
</dbReference>
<dbReference type="InterPro" id="IPR050179">
    <property type="entry name" value="Trans_hexapeptide_repeat"/>
</dbReference>
<reference evidence="3 4" key="1">
    <citation type="submission" date="2011-11" db="EMBL/GenBank/DDBJ databases">
        <title>The Noncontiguous Finished genome of Desulfosporosinus youngiae DSM 17734.</title>
        <authorList>
            <consortium name="US DOE Joint Genome Institute (JGI-PGF)"/>
            <person name="Lucas S."/>
            <person name="Han J."/>
            <person name="Lapidus A."/>
            <person name="Cheng J.-F."/>
            <person name="Goodwin L."/>
            <person name="Pitluck S."/>
            <person name="Peters L."/>
            <person name="Ovchinnikova G."/>
            <person name="Lu M."/>
            <person name="Land M.L."/>
            <person name="Hauser L."/>
            <person name="Pester M."/>
            <person name="Spring S."/>
            <person name="Ollivier B."/>
            <person name="Rattei T."/>
            <person name="Klenk H.-P."/>
            <person name="Wagner M."/>
            <person name="Loy A."/>
            <person name="Woyke T.J."/>
        </authorList>
    </citation>
    <scope>NUCLEOTIDE SEQUENCE [LARGE SCALE GENOMIC DNA]</scope>
    <source>
        <strain evidence="3 4">DSM 17734</strain>
    </source>
</reference>
<dbReference type="Gene3D" id="2.160.10.10">
    <property type="entry name" value="Hexapeptide repeat proteins"/>
    <property type="match status" value="1"/>
</dbReference>
<protein>
    <submittedName>
        <fullName evidence="3">Sugar O-acyltransferase, sialic acid O-acetyltransferase NeuD family</fullName>
    </submittedName>
</protein>
<dbReference type="GO" id="GO:0016746">
    <property type="term" value="F:acyltransferase activity"/>
    <property type="evidence" value="ECO:0007669"/>
    <property type="project" value="UniProtKB-KW"/>
</dbReference>
<dbReference type="STRING" id="768710.DesyoDRAFT_4887"/>
<dbReference type="InterPro" id="IPR020019">
    <property type="entry name" value="AcTrfase_PglD-like"/>
</dbReference>
<dbReference type="PANTHER" id="PTHR43300:SF7">
    <property type="entry name" value="UDP-N-ACETYLBACILLOSAMINE N-ACETYLTRANSFERASE"/>
    <property type="match status" value="1"/>
</dbReference>
<evidence type="ECO:0000313" key="3">
    <source>
        <dbReference type="EMBL" id="EHQ91830.1"/>
    </source>
</evidence>
<dbReference type="InterPro" id="IPR041561">
    <property type="entry name" value="PglD_N"/>
</dbReference>
<keyword evidence="4" id="KW-1185">Reference proteome</keyword>
<dbReference type="Proteomes" id="UP000005104">
    <property type="component" value="Chromosome"/>
</dbReference>
<accession>H5XZC4</accession>
<feature type="domain" description="PglD N-terminal" evidence="2">
    <location>
        <begin position="3"/>
        <end position="82"/>
    </location>
</feature>
<evidence type="ECO:0000259" key="2">
    <source>
        <dbReference type="Pfam" id="PF17836"/>
    </source>
</evidence>
<keyword evidence="3" id="KW-0012">Acyltransferase</keyword>
<dbReference type="eggNOG" id="COG1045">
    <property type="taxonomic scope" value="Bacteria"/>
</dbReference>
<dbReference type="RefSeq" id="WP_007786936.1">
    <property type="nucleotide sequence ID" value="NZ_CM001441.1"/>
</dbReference>
<dbReference type="HOGENOM" id="CLU_081811_1_2_9"/>
<feature type="site" description="Increases basicity of active site His" evidence="1">
    <location>
        <position position="139"/>
    </location>
</feature>
<dbReference type="OrthoDB" id="9801456at2"/>
<dbReference type="Pfam" id="PF17836">
    <property type="entry name" value="PglD_N"/>
    <property type="match status" value="1"/>
</dbReference>
<keyword evidence="3" id="KW-0808">Transferase</keyword>
<organism evidence="3 4">
    <name type="scientific">Desulfosporosinus youngiae DSM 17734</name>
    <dbReference type="NCBI Taxonomy" id="768710"/>
    <lineage>
        <taxon>Bacteria</taxon>
        <taxon>Bacillati</taxon>
        <taxon>Bacillota</taxon>
        <taxon>Clostridia</taxon>
        <taxon>Eubacteriales</taxon>
        <taxon>Desulfitobacteriaceae</taxon>
        <taxon>Desulfosporosinus</taxon>
    </lineage>
</organism>
<dbReference type="NCBIfam" id="TIGR03570">
    <property type="entry name" value="NeuD_NnaD"/>
    <property type="match status" value="1"/>
</dbReference>
<gene>
    <name evidence="3" type="ORF">DesyoDRAFT_4887</name>
</gene>
<dbReference type="EMBL" id="CM001441">
    <property type="protein sequence ID" value="EHQ91830.1"/>
    <property type="molecule type" value="Genomic_DNA"/>
</dbReference>
<feature type="active site" description="Proton acceptor" evidence="1">
    <location>
        <position position="138"/>
    </location>
</feature>
<dbReference type="PANTHER" id="PTHR43300">
    <property type="entry name" value="ACETYLTRANSFERASE"/>
    <property type="match status" value="1"/>
</dbReference>
<dbReference type="InterPro" id="IPR011004">
    <property type="entry name" value="Trimer_LpxA-like_sf"/>
</dbReference>
<evidence type="ECO:0000256" key="1">
    <source>
        <dbReference type="PIRSR" id="PIRSR620019-1"/>
    </source>
</evidence>
<sequence length="209" mass="22683">MKDLIIVGAGGHGREVLEWVRDINEDNPTWNVLGFIDDNLNQLADKKCSYKIIGRIADWKIEKNQCFALGIASPVIKEKVTKLLRDRGAEFASVIHPTARIAESATYGLGFVAYPNSGIGPDAYVGDFVTLLSSKIGHDAWVGDYTTISSHCGVNGDVRLGKRVFLGSHAAIVPKKRIGDDVYVGLGSVVINDVESNMKVFGNPARGLR</sequence>